<organism evidence="1 2">
    <name type="scientific">Agrobacterium rubi TR3 = NBRC 13261</name>
    <dbReference type="NCBI Taxonomy" id="1368415"/>
    <lineage>
        <taxon>Bacteria</taxon>
        <taxon>Pseudomonadati</taxon>
        <taxon>Pseudomonadota</taxon>
        <taxon>Alphaproteobacteria</taxon>
        <taxon>Hyphomicrobiales</taxon>
        <taxon>Rhizobiaceae</taxon>
        <taxon>Rhizobium/Agrobacterium group</taxon>
        <taxon>Agrobacterium</taxon>
    </lineage>
</organism>
<gene>
    <name evidence="1" type="ORF">RRU01S_29_00680</name>
</gene>
<reference evidence="1 2" key="1">
    <citation type="submission" date="2014-08" db="EMBL/GenBank/DDBJ databases">
        <title>Whole genome shotgun sequence of Rhizobium rubi NBRC 13261.</title>
        <authorList>
            <person name="Katano-Makiyama Y."/>
            <person name="Hosoyama A."/>
            <person name="Hashimoto M."/>
            <person name="Hosoyama Y."/>
            <person name="Noguchi M."/>
            <person name="Tsuchikane K."/>
            <person name="Uohara A."/>
            <person name="Ohji S."/>
            <person name="Ichikawa N."/>
            <person name="Kimura A."/>
            <person name="Yamazoe A."/>
            <person name="Fujita N."/>
        </authorList>
    </citation>
    <scope>NUCLEOTIDE SEQUENCE [LARGE SCALE GENOMIC DNA]</scope>
    <source>
        <strain evidence="1 2">NBRC 13261</strain>
    </source>
</reference>
<dbReference type="EMBL" id="BBJU01000029">
    <property type="protein sequence ID" value="GAK72951.1"/>
    <property type="molecule type" value="Genomic_DNA"/>
</dbReference>
<evidence type="ECO:0000313" key="1">
    <source>
        <dbReference type="EMBL" id="GAK72951.1"/>
    </source>
</evidence>
<sequence length="64" mass="7712">MLRVDQDNRILARDINDTEPLQTKRDLRLFVKERWRARATFNPLSLKRSHLPRLCAITAQRYAY</sequence>
<evidence type="ECO:0000313" key="2">
    <source>
        <dbReference type="Proteomes" id="UP000028701"/>
    </source>
</evidence>
<dbReference type="Proteomes" id="UP000028701">
    <property type="component" value="Unassembled WGS sequence"/>
</dbReference>
<proteinExistence type="predicted"/>
<name>A0A081D205_9HYPH</name>
<dbReference type="AlphaFoldDB" id="A0A081D205"/>
<comment type="caution">
    <text evidence="1">The sequence shown here is derived from an EMBL/GenBank/DDBJ whole genome shotgun (WGS) entry which is preliminary data.</text>
</comment>
<accession>A0A081D205</accession>
<protein>
    <submittedName>
        <fullName evidence="1">Uncharacterized protein</fullName>
    </submittedName>
</protein>